<accession>A0A6P2SHC0</accession>
<dbReference type="Pfam" id="PF02452">
    <property type="entry name" value="PemK_toxin"/>
    <property type="match status" value="1"/>
</dbReference>
<dbReference type="SUPFAM" id="SSF50118">
    <property type="entry name" value="Cell growth inhibitor/plasmid maintenance toxic component"/>
    <property type="match status" value="1"/>
</dbReference>
<dbReference type="InterPro" id="IPR011067">
    <property type="entry name" value="Plasmid_toxin/cell-grow_inhib"/>
</dbReference>
<evidence type="ECO:0000313" key="1">
    <source>
        <dbReference type="EMBL" id="VWC49291.1"/>
    </source>
</evidence>
<dbReference type="PANTHER" id="PTHR33988:SF2">
    <property type="entry name" value="ENDORIBONUCLEASE MAZF"/>
    <property type="match status" value="1"/>
</dbReference>
<evidence type="ECO:0000313" key="2">
    <source>
        <dbReference type="Proteomes" id="UP000494218"/>
    </source>
</evidence>
<dbReference type="Proteomes" id="UP000494218">
    <property type="component" value="Unassembled WGS sequence"/>
</dbReference>
<dbReference type="RefSeq" id="WP_175035595.1">
    <property type="nucleotide sequence ID" value="NZ_CABVPW010000064.1"/>
</dbReference>
<dbReference type="InterPro" id="IPR003477">
    <property type="entry name" value="PemK-like"/>
</dbReference>
<reference evidence="1 2" key="1">
    <citation type="submission" date="2019-09" db="EMBL/GenBank/DDBJ databases">
        <authorList>
            <person name="Depoorter E."/>
        </authorList>
    </citation>
    <scope>NUCLEOTIDE SEQUENCE [LARGE SCALE GENOMIC DNA]</scope>
    <source>
        <strain evidence="1">LMG 23254</strain>
    </source>
</reference>
<dbReference type="Gene3D" id="2.30.30.110">
    <property type="match status" value="1"/>
</dbReference>
<dbReference type="EMBL" id="CABVPW010000064">
    <property type="protein sequence ID" value="VWC49291.1"/>
    <property type="molecule type" value="Genomic_DNA"/>
</dbReference>
<organism evidence="1 2">
    <name type="scientific">Burkholderia lata (strain ATCC 17760 / DSM 23089 / LMG 22485 / NCIMB 9086 / R18194 / 383)</name>
    <dbReference type="NCBI Taxonomy" id="482957"/>
    <lineage>
        <taxon>Bacteria</taxon>
        <taxon>Pseudomonadati</taxon>
        <taxon>Pseudomonadota</taxon>
        <taxon>Betaproteobacteria</taxon>
        <taxon>Burkholderiales</taxon>
        <taxon>Burkholderiaceae</taxon>
        <taxon>Burkholderia</taxon>
        <taxon>Burkholderia cepacia complex</taxon>
    </lineage>
</organism>
<proteinExistence type="predicted"/>
<dbReference type="GO" id="GO:0004521">
    <property type="term" value="F:RNA endonuclease activity"/>
    <property type="evidence" value="ECO:0007669"/>
    <property type="project" value="TreeGrafter"/>
</dbReference>
<dbReference type="AlphaFoldDB" id="A0A6P2SHC0"/>
<gene>
    <name evidence="1" type="ORF">BLA23254_07648</name>
</gene>
<sequence length="106" mass="12034">MVTRGEIWLVALDPRLSNEVQKARPCIIVSPPELNDHLRTVIVAPMTSKGRPTPFRVPVTFKRKHGLIMLDQVRTVDKVRLVKREGVVAEQTLLATLRILQEVFAE</sequence>
<dbReference type="GO" id="GO:0003677">
    <property type="term" value="F:DNA binding"/>
    <property type="evidence" value="ECO:0007669"/>
    <property type="project" value="InterPro"/>
</dbReference>
<protein>
    <submittedName>
        <fullName evidence="1">Transcriptional modulator of MazE/toxin, MazF</fullName>
    </submittedName>
</protein>
<name>A0A6P2SHC0_BURL3</name>
<dbReference type="GO" id="GO:0016075">
    <property type="term" value="P:rRNA catabolic process"/>
    <property type="evidence" value="ECO:0007669"/>
    <property type="project" value="TreeGrafter"/>
</dbReference>
<dbReference type="PANTHER" id="PTHR33988">
    <property type="entry name" value="ENDORIBONUCLEASE MAZF-RELATED"/>
    <property type="match status" value="1"/>
</dbReference>
<dbReference type="GO" id="GO:0006402">
    <property type="term" value="P:mRNA catabolic process"/>
    <property type="evidence" value="ECO:0007669"/>
    <property type="project" value="TreeGrafter"/>
</dbReference>